<evidence type="ECO:0000313" key="3">
    <source>
        <dbReference type="Proteomes" id="UP001597389"/>
    </source>
</evidence>
<evidence type="ECO:0000313" key="2">
    <source>
        <dbReference type="EMBL" id="MFD2158259.1"/>
    </source>
</evidence>
<reference evidence="3" key="1">
    <citation type="journal article" date="2019" name="Int. J. Syst. Evol. Microbiol.">
        <title>The Global Catalogue of Microorganisms (GCM) 10K type strain sequencing project: providing services to taxonomists for standard genome sequencing and annotation.</title>
        <authorList>
            <consortium name="The Broad Institute Genomics Platform"/>
            <consortium name="The Broad Institute Genome Sequencing Center for Infectious Disease"/>
            <person name="Wu L."/>
            <person name="Ma J."/>
        </authorList>
    </citation>
    <scope>NUCLEOTIDE SEQUENCE [LARGE SCALE GENOMIC DNA]</scope>
    <source>
        <strain evidence="3">CCUG 57942</strain>
    </source>
</reference>
<accession>A0ABW4Z8L8</accession>
<dbReference type="EMBL" id="JBHUJB010000021">
    <property type="protein sequence ID" value="MFD2158259.1"/>
    <property type="molecule type" value="Genomic_DNA"/>
</dbReference>
<feature type="domain" description="NAD glycohydrolase translocation F5/8 type C" evidence="1">
    <location>
        <begin position="286"/>
        <end position="431"/>
    </location>
</feature>
<comment type="caution">
    <text evidence="2">The sequence shown here is derived from an EMBL/GenBank/DDBJ whole genome shotgun (WGS) entry which is preliminary data.</text>
</comment>
<dbReference type="NCBIfam" id="NF047619">
    <property type="entry name" value="NADase_discoid"/>
    <property type="match status" value="1"/>
</dbReference>
<sequence length="445" mass="50128">MRLFVLLLFLCGGVAFGNGGGYHLGVEFTGDIAPFTPEGAENVQIIDEKLEIHLHPQHAHVAVRYIMQNVTGKSARVVFGFPVENVKDHWSMPLGFGHKKGRHEYCRDYKVLLNGKALKADYQEEPFAKGKVKPFEGDDVLRGIEGWMVSKIKVPAGEQVIVQISYNSDYDFSATYVSDDGHEGPWRFKYRLSSGAVWDGPIKRGVVSVFNKGMNPDHILITKPSNRFQKSDNKWSWEFESLEPSLEDDIEIIARQSIHTYSRGYDRKADDPWQGGNYYQLGEAFYAGHGQFDVRASSELAPEGKFNYSADNLSSKNYEDGHHAWSEGVDGDGIGESVEIELSEAQILTDILITNGYSKSETSFKNNNRVKDVTLTINGEKTMKYKLYDHPFSQKVSLGGYAKPVKKLKLEIGSVYRGEKFRDTCLSDIVVLRKLAKEPKRYGAR</sequence>
<protein>
    <recommendedName>
        <fullName evidence="1">NAD glycohydrolase translocation F5/8 type C domain-containing protein</fullName>
    </recommendedName>
</protein>
<gene>
    <name evidence="2" type="ORF">ACFSW8_05060</name>
</gene>
<name>A0ABW4Z8L8_9BACT</name>
<organism evidence="2 3">
    <name type="scientific">Rubritalea tangerina</name>
    <dbReference type="NCBI Taxonomy" id="430798"/>
    <lineage>
        <taxon>Bacteria</taxon>
        <taxon>Pseudomonadati</taxon>
        <taxon>Verrucomicrobiota</taxon>
        <taxon>Verrucomicrobiia</taxon>
        <taxon>Verrucomicrobiales</taxon>
        <taxon>Rubritaleaceae</taxon>
        <taxon>Rubritalea</taxon>
    </lineage>
</organism>
<dbReference type="Proteomes" id="UP001597389">
    <property type="component" value="Unassembled WGS sequence"/>
</dbReference>
<dbReference type="Gene3D" id="2.60.40.3680">
    <property type="match status" value="1"/>
</dbReference>
<dbReference type="RefSeq" id="WP_377090438.1">
    <property type="nucleotide sequence ID" value="NZ_JBHSJL010000014.1"/>
</dbReference>
<dbReference type="InterPro" id="IPR057561">
    <property type="entry name" value="NADase_transloc"/>
</dbReference>
<evidence type="ECO:0000259" key="1">
    <source>
        <dbReference type="Pfam" id="PF25302"/>
    </source>
</evidence>
<keyword evidence="3" id="KW-1185">Reference proteome</keyword>
<proteinExistence type="predicted"/>
<dbReference type="Pfam" id="PF25302">
    <property type="entry name" value="NADase_transloc"/>
    <property type="match status" value="1"/>
</dbReference>